<gene>
    <name evidence="1" type="ORF">C731_2012</name>
</gene>
<protein>
    <submittedName>
        <fullName evidence="1">Putative membrane protein</fullName>
    </submittedName>
</protein>
<dbReference type="OrthoDB" id="4623742at2"/>
<sequence>MGSTTIRVGGVCGILGAAALVPALVVGSPEKLTDSDGVLGYFGSMTGFVTANGTLPLLHVLLTLLFFGVLTAMLRSATGPTGAAYTAVIGSAVYLTLTAAGLAAEVAIPATVVHFDVILFTSAAHPFLVLATWLYHYAQIGAAAVIFATAYIVVRTGVLPKWAAALAVLGVLPLLHTWVGVPAAYCTLAWLALTGLVMLILPPIVRIERSIVGPAD</sequence>
<evidence type="ECO:0000313" key="1">
    <source>
        <dbReference type="EMBL" id="EKF23992.1"/>
    </source>
</evidence>
<dbReference type="AlphaFoldDB" id="K5BFK7"/>
<reference evidence="1 2" key="1">
    <citation type="journal article" date="2012" name="J. Bacteriol.">
        <title>Genome sequence of Mycobacterium hassiacum DSM 44199, a rare source of heat-stable mycobacterial proteins.</title>
        <authorList>
            <person name="Tiago I."/>
            <person name="Maranha A."/>
            <person name="Mendes V."/>
            <person name="Alarico S."/>
            <person name="Moynihan P.J."/>
            <person name="Clarke A.J."/>
            <person name="Macedo-Ribeiro S."/>
            <person name="Pereira P.J."/>
            <person name="Empadinhas N."/>
        </authorList>
    </citation>
    <scope>NUCLEOTIDE SEQUENCE [LARGE SCALE GENOMIC DNA]</scope>
    <source>
        <strain evidence="2">DSM 44199 / CIP 105218 / JCM 12690 / 3849</strain>
    </source>
</reference>
<dbReference type="PATRIC" id="fig|1122247.3.peg.1935"/>
<dbReference type="EMBL" id="AMRA01000051">
    <property type="protein sequence ID" value="EKF23992.1"/>
    <property type="molecule type" value="Genomic_DNA"/>
</dbReference>
<organism evidence="1 2">
    <name type="scientific">Mycolicibacterium hassiacum (strain DSM 44199 / CIP 105218 / JCM 12690 / 3849)</name>
    <name type="common">Mycobacterium hassiacum</name>
    <dbReference type="NCBI Taxonomy" id="1122247"/>
    <lineage>
        <taxon>Bacteria</taxon>
        <taxon>Bacillati</taxon>
        <taxon>Actinomycetota</taxon>
        <taxon>Actinomycetes</taxon>
        <taxon>Mycobacteriales</taxon>
        <taxon>Mycobacteriaceae</taxon>
        <taxon>Mycolicibacterium</taxon>
    </lineage>
</organism>
<dbReference type="Proteomes" id="UP000006265">
    <property type="component" value="Unassembled WGS sequence"/>
</dbReference>
<keyword evidence="2" id="KW-1185">Reference proteome</keyword>
<name>K5BFK7_MYCHD</name>
<comment type="caution">
    <text evidence="1">The sequence shown here is derived from an EMBL/GenBank/DDBJ whole genome shotgun (WGS) entry which is preliminary data.</text>
</comment>
<evidence type="ECO:0000313" key="2">
    <source>
        <dbReference type="Proteomes" id="UP000006265"/>
    </source>
</evidence>
<dbReference type="eggNOG" id="ENOG5031N50">
    <property type="taxonomic scope" value="Bacteria"/>
</dbReference>
<dbReference type="STRING" id="1122247.GCA_000379865_00028"/>
<accession>K5BFK7</accession>
<proteinExistence type="predicted"/>
<dbReference type="RefSeq" id="WP_005627109.1">
    <property type="nucleotide sequence ID" value="NZ_AMRA01000051.1"/>
</dbReference>